<keyword evidence="6 9" id="KW-0418">Kinase</keyword>
<dbReference type="InterPro" id="IPR002575">
    <property type="entry name" value="Aminoglycoside_PTrfase"/>
</dbReference>
<dbReference type="InterPro" id="IPR011009">
    <property type="entry name" value="Kinase-like_dom_sf"/>
</dbReference>
<sequence>MLETYEFLTTENIAAYLASHPEISSVIDAGSIVDLKEVGDGNLNLVFIVKDKQGKGIVLKQSLPYVRLVGPSWPMSPDRARIEYETTMIHSVAAKHLVPEIYFYDPERYIIAMEDLSDHKVWRTALNLGEQHFGAAEAIGEYIARVLFATSIFGAGAEAHYKGIARAINPELCLITEDLVFTEPYFPADRNSYLPENKVDAEAIINDKQLALEIGQLKYKFMTSTEALLHGDLHTGSVMVKSDTSGKAISTRAFDSEFSFYGPIGFDIGACFANFYIALARATALGRTTHADYISALPEELWRAFEKNFRTLWPSRVDKRVFSDQLLEELLDQWKVDAIGFAAAKMVRRIVGLAKTSDIETLEPDLRIGAARGVLRAAQLAVRERHSNTDIPSLTQKMRKIIEEVQTSGKK</sequence>
<evidence type="ECO:0000256" key="1">
    <source>
        <dbReference type="ARBA" id="ARBA00010165"/>
    </source>
</evidence>
<dbReference type="GO" id="GO:0005524">
    <property type="term" value="F:ATP binding"/>
    <property type="evidence" value="ECO:0007669"/>
    <property type="project" value="UniProtKB-KW"/>
</dbReference>
<evidence type="ECO:0000256" key="6">
    <source>
        <dbReference type="ARBA" id="ARBA00022777"/>
    </source>
</evidence>
<accession>A0A094Q3A9</accession>
<dbReference type="PANTHER" id="PTHR34273">
    <property type="entry name" value="METHYLTHIORIBOSE KINASE"/>
    <property type="match status" value="1"/>
</dbReference>
<dbReference type="Pfam" id="PF01636">
    <property type="entry name" value="APH"/>
    <property type="match status" value="1"/>
</dbReference>
<dbReference type="GO" id="GO:0046522">
    <property type="term" value="F:S-methyl-5-thioribose kinase activity"/>
    <property type="evidence" value="ECO:0007669"/>
    <property type="project" value="UniProtKB-EC"/>
</dbReference>
<dbReference type="GO" id="GO:0009086">
    <property type="term" value="P:methionine biosynthetic process"/>
    <property type="evidence" value="ECO:0007669"/>
    <property type="project" value="InterPro"/>
</dbReference>
<evidence type="ECO:0000256" key="7">
    <source>
        <dbReference type="ARBA" id="ARBA00022840"/>
    </source>
</evidence>
<dbReference type="InterPro" id="IPR009212">
    <property type="entry name" value="Methylthioribose_kinase"/>
</dbReference>
<evidence type="ECO:0000256" key="2">
    <source>
        <dbReference type="ARBA" id="ARBA00011738"/>
    </source>
</evidence>
<dbReference type="EC" id="2.7.1.100" evidence="3"/>
<proteinExistence type="inferred from homology"/>
<keyword evidence="7" id="KW-0067">ATP-binding</keyword>
<dbReference type="EMBL" id="JNSL01000082">
    <property type="protein sequence ID" value="KGA16529.1"/>
    <property type="molecule type" value="Genomic_DNA"/>
</dbReference>
<comment type="caution">
    <text evidence="9">The sequence shown here is derived from an EMBL/GenBank/DDBJ whole genome shotgun (WGS) entry which is preliminary data.</text>
</comment>
<name>A0A094Q3A9_9ZZZZ</name>
<comment type="subunit">
    <text evidence="2">Homodimer.</text>
</comment>
<feature type="domain" description="Aminoglycoside phosphotransferase" evidence="8">
    <location>
        <begin position="35"/>
        <end position="281"/>
    </location>
</feature>
<organism evidence="9">
    <name type="scientific">freshwater metagenome</name>
    <dbReference type="NCBI Taxonomy" id="449393"/>
    <lineage>
        <taxon>unclassified sequences</taxon>
        <taxon>metagenomes</taxon>
        <taxon>ecological metagenomes</taxon>
    </lineage>
</organism>
<comment type="similarity">
    <text evidence="1">Belongs to the methylthioribose kinase family.</text>
</comment>
<dbReference type="NCBIfam" id="TIGR01767">
    <property type="entry name" value="MTRK"/>
    <property type="match status" value="1"/>
</dbReference>
<dbReference type="PANTHER" id="PTHR34273:SF2">
    <property type="entry name" value="METHYLTHIORIBOSE KINASE"/>
    <property type="match status" value="1"/>
</dbReference>
<dbReference type="AlphaFoldDB" id="A0A094Q3A9"/>
<evidence type="ECO:0000256" key="4">
    <source>
        <dbReference type="ARBA" id="ARBA00022679"/>
    </source>
</evidence>
<keyword evidence="5" id="KW-0547">Nucleotide-binding</keyword>
<protein>
    <recommendedName>
        <fullName evidence="3">S-methyl-5-thioribose kinase</fullName>
        <ecNumber evidence="3">2.7.1.100</ecNumber>
    </recommendedName>
</protein>
<dbReference type="SUPFAM" id="SSF56112">
    <property type="entry name" value="Protein kinase-like (PK-like)"/>
    <property type="match status" value="1"/>
</dbReference>
<gene>
    <name evidence="9" type="ORF">GM51_12370</name>
</gene>
<evidence type="ECO:0000256" key="5">
    <source>
        <dbReference type="ARBA" id="ARBA00022741"/>
    </source>
</evidence>
<dbReference type="Gene3D" id="3.90.1200.10">
    <property type="match status" value="1"/>
</dbReference>
<keyword evidence="4" id="KW-0808">Transferase</keyword>
<evidence type="ECO:0000313" key="9">
    <source>
        <dbReference type="EMBL" id="KGA16529.1"/>
    </source>
</evidence>
<dbReference type="Gene3D" id="3.30.200.20">
    <property type="entry name" value="Phosphorylase Kinase, domain 1"/>
    <property type="match status" value="1"/>
</dbReference>
<evidence type="ECO:0000259" key="8">
    <source>
        <dbReference type="Pfam" id="PF01636"/>
    </source>
</evidence>
<dbReference type="PIRSF" id="PIRSF031134">
    <property type="entry name" value="MTRK"/>
    <property type="match status" value="1"/>
</dbReference>
<reference evidence="9" key="1">
    <citation type="submission" date="2014-06" db="EMBL/GenBank/DDBJ databases">
        <title>Key roles for freshwater Actinobacteria revealed by deep metagenomic sequencing.</title>
        <authorList>
            <person name="Ghai R."/>
            <person name="Mizuno C.M."/>
            <person name="Picazo A."/>
            <person name="Camacho A."/>
            <person name="Rodriguez-Valera F."/>
        </authorList>
    </citation>
    <scope>NUCLEOTIDE SEQUENCE</scope>
</reference>
<evidence type="ECO:0000256" key="3">
    <source>
        <dbReference type="ARBA" id="ARBA00012128"/>
    </source>
</evidence>